<evidence type="ECO:0000313" key="3">
    <source>
        <dbReference type="EMBL" id="CBA61134.1"/>
    </source>
</evidence>
<dbReference type="HOGENOM" id="CLU_008615_2_2_9"/>
<dbReference type="AlphaFoldDB" id="A0A0H3N0D5"/>
<dbReference type="EMBL" id="FN538970">
    <property type="protein sequence ID" value="CBA61134.1"/>
    <property type="molecule type" value="Genomic_DNA"/>
</dbReference>
<protein>
    <submittedName>
        <fullName evidence="3">Peptidase</fullName>
    </submittedName>
</protein>
<sequence length="688" mass="78161">MKEVVESLKKITKERIENTMKKLFTSETFLEYQFISDCQISPDGGYTAFIVKKADIKENGYTSQVYILNNKTGELKQITSINSVGAYVWEDENTILFPALRNEKVKEAVKNGKQCMSYYALSLNGGEAEELFRLPIKGGKLNPIGKGLYAVIDSYDNDRPIVEGLPEEEQQKKINAYNKRHYEHFKEIPYAVNGEGYISRKRKRLYIYDSNINKLKAITAPMFNVVGMKISDGKILYIGQEFKDVKGLKNGVYVFDTNTNTNICILEKDKYIIKGFELYQNQVILNLTDALSYGNGENGDFYTIDIDTKEMKLLSGHQHHCIGNTVTSDVKMGAGQTTKVDGEYIYYTSTVDMDCIIERIHIPTGKQEKVTQTGSVDFIDVKDGNIVCVGCLGNGLPEVYTVENGTLCKKTHLNDHILEEYKISVPEYIESKGSSKWEIQGYVYKPVDYEVGKKYPAVLAIHGGPRLTYGPYFMHEIQVFTSAGYFVFFCNPRGSEGRGNAFADIRKQFGDIDYIDFMEFTDTVLEKYTDIDKTKLAVEGGSYGGFMTNWIIGHTNRFAVACAQRSIANWSSMEGTTDIGYYFCKGQTGASHMENHELQWKQSPLAYADKCVTPTLFLHGEKDYRCYMQEAFQMFSALKIHGCPTKLCLFEGENHELSRSGRPKQKLQRLVEMLDWFSVYIKKDNIGQ</sequence>
<dbReference type="InterPro" id="IPR001375">
    <property type="entry name" value="Peptidase_S9_cat"/>
</dbReference>
<dbReference type="SUPFAM" id="SSF53474">
    <property type="entry name" value="alpha/beta-Hydrolases"/>
    <property type="match status" value="1"/>
</dbReference>
<dbReference type="Pfam" id="PF00326">
    <property type="entry name" value="Peptidase_S9"/>
    <property type="match status" value="1"/>
</dbReference>
<evidence type="ECO:0000256" key="1">
    <source>
        <dbReference type="ARBA" id="ARBA00022801"/>
    </source>
</evidence>
<dbReference type="KEGG" id="cdc:CD196_0589"/>
<dbReference type="GO" id="GO:0006508">
    <property type="term" value="P:proteolysis"/>
    <property type="evidence" value="ECO:0007669"/>
    <property type="project" value="InterPro"/>
</dbReference>
<dbReference type="Proteomes" id="UP000002068">
    <property type="component" value="Chromosome"/>
</dbReference>
<accession>A0A0H3N0D5</accession>
<evidence type="ECO:0000313" key="4">
    <source>
        <dbReference type="Proteomes" id="UP000002068"/>
    </source>
</evidence>
<dbReference type="PANTHER" id="PTHR42776">
    <property type="entry name" value="SERINE PEPTIDASE S9 FAMILY MEMBER"/>
    <property type="match status" value="1"/>
</dbReference>
<proteinExistence type="predicted"/>
<gene>
    <name evidence="3" type="ordered locus">CD196_0589</name>
</gene>
<organism evidence="3 4">
    <name type="scientific">Clostridioides difficile (strain CD196)</name>
    <name type="common">Peptoclostridium difficile</name>
    <dbReference type="NCBI Taxonomy" id="645462"/>
    <lineage>
        <taxon>Bacteria</taxon>
        <taxon>Bacillati</taxon>
        <taxon>Bacillota</taxon>
        <taxon>Clostridia</taxon>
        <taxon>Peptostreptococcales</taxon>
        <taxon>Peptostreptococcaceae</taxon>
        <taxon>Clostridioides</taxon>
    </lineage>
</organism>
<name>A0A0H3N0D5_CLODC</name>
<evidence type="ECO:0000259" key="2">
    <source>
        <dbReference type="Pfam" id="PF00326"/>
    </source>
</evidence>
<dbReference type="SUPFAM" id="SSF82171">
    <property type="entry name" value="DPP6 N-terminal domain-like"/>
    <property type="match status" value="1"/>
</dbReference>
<dbReference type="PANTHER" id="PTHR42776:SF27">
    <property type="entry name" value="DIPEPTIDYL PEPTIDASE FAMILY MEMBER 6"/>
    <property type="match status" value="1"/>
</dbReference>
<reference evidence="3 4" key="1">
    <citation type="journal article" date="2009" name="Genome Biol.">
        <title>Comparative genome and phenotypic analysis of Clostridium difficile 027 strains provides insight into the evolution of a hypervirulent bacterium.</title>
        <authorList>
            <person name="Stabler R.A."/>
            <person name="He M."/>
            <person name="Dawson L."/>
            <person name="Martin M."/>
            <person name="Valiente E."/>
            <person name="Corton C."/>
            <person name="Lawley T.D."/>
            <person name="Sebaihia M."/>
            <person name="Quail M.A."/>
            <person name="Rose G."/>
            <person name="Gerding D.N."/>
            <person name="Gibert M."/>
            <person name="Popoff M.R."/>
            <person name="Parkhill J."/>
            <person name="Dougan G."/>
            <person name="Wren B.W."/>
        </authorList>
    </citation>
    <scope>NUCLEOTIDE SEQUENCE [LARGE SCALE GENOMIC DNA]</scope>
    <source>
        <strain evidence="3 4">CD196</strain>
    </source>
</reference>
<dbReference type="GO" id="GO:0004252">
    <property type="term" value="F:serine-type endopeptidase activity"/>
    <property type="evidence" value="ECO:0007669"/>
    <property type="project" value="TreeGrafter"/>
</dbReference>
<dbReference type="Gene3D" id="3.40.50.1820">
    <property type="entry name" value="alpha/beta hydrolase"/>
    <property type="match status" value="1"/>
</dbReference>
<feature type="domain" description="Peptidase S9 prolyl oligopeptidase catalytic" evidence="2">
    <location>
        <begin position="472"/>
        <end position="683"/>
    </location>
</feature>
<dbReference type="InterPro" id="IPR029058">
    <property type="entry name" value="AB_hydrolase_fold"/>
</dbReference>
<keyword evidence="1" id="KW-0378">Hydrolase</keyword>